<evidence type="ECO:0000256" key="8">
    <source>
        <dbReference type="HAMAP-Rule" id="MF_00484"/>
    </source>
</evidence>
<dbReference type="SUPFAM" id="SSF53756">
    <property type="entry name" value="UDP-Glycosyltransferase/glycogen phosphorylase"/>
    <property type="match status" value="1"/>
</dbReference>
<dbReference type="CDD" id="cd03791">
    <property type="entry name" value="GT5_Glycogen_synthase_DULL1-like"/>
    <property type="match status" value="1"/>
</dbReference>
<evidence type="ECO:0000256" key="5">
    <source>
        <dbReference type="ARBA" id="ARBA00022676"/>
    </source>
</evidence>
<dbReference type="HAMAP" id="MF_00484">
    <property type="entry name" value="Glycogen_synth"/>
    <property type="match status" value="1"/>
</dbReference>
<evidence type="ECO:0000256" key="7">
    <source>
        <dbReference type="ARBA" id="ARBA00023056"/>
    </source>
</evidence>
<dbReference type="EC" id="2.4.1.21" evidence="8"/>
<feature type="domain" description="Starch synthase catalytic" evidence="10">
    <location>
        <begin position="2"/>
        <end position="236"/>
    </location>
</feature>
<evidence type="ECO:0000259" key="10">
    <source>
        <dbReference type="Pfam" id="PF08323"/>
    </source>
</evidence>
<dbReference type="NCBIfam" id="TIGR02095">
    <property type="entry name" value="glgA"/>
    <property type="match status" value="1"/>
</dbReference>
<dbReference type="Pfam" id="PF08323">
    <property type="entry name" value="Glyco_transf_5"/>
    <property type="match status" value="1"/>
</dbReference>
<comment type="similarity">
    <text evidence="4 8">Belongs to the glycosyltransferase 1 family. Bacterial/plant glycogen synthase subfamily.</text>
</comment>
<dbReference type="NCBIfam" id="NF001899">
    <property type="entry name" value="PRK00654.1-2"/>
    <property type="match status" value="1"/>
</dbReference>
<dbReference type="InterPro" id="IPR011835">
    <property type="entry name" value="GS/SS"/>
</dbReference>
<dbReference type="PANTHER" id="PTHR45825:SF11">
    <property type="entry name" value="ALPHA AMYLASE DOMAIN-CONTAINING PROTEIN"/>
    <property type="match status" value="1"/>
</dbReference>
<dbReference type="Gene3D" id="3.40.50.2000">
    <property type="entry name" value="Glycogen Phosphorylase B"/>
    <property type="match status" value="2"/>
</dbReference>
<dbReference type="PANTHER" id="PTHR45825">
    <property type="entry name" value="GRANULE-BOUND STARCH SYNTHASE 1, CHLOROPLASTIC/AMYLOPLASTIC"/>
    <property type="match status" value="1"/>
</dbReference>
<keyword evidence="6 8" id="KW-0808">Transferase</keyword>
<evidence type="ECO:0000256" key="2">
    <source>
        <dbReference type="ARBA" id="ARBA00002764"/>
    </source>
</evidence>
<reference evidence="11 12" key="1">
    <citation type="submission" date="2021-01" db="EMBL/GenBank/DDBJ databases">
        <title>Biogeographic distribution of Paracoccus.</title>
        <authorList>
            <person name="Hollensteiner J."/>
            <person name="Leineberger J."/>
            <person name="Brinkhoff T."/>
            <person name="Daniel R."/>
        </authorList>
    </citation>
    <scope>NUCLEOTIDE SEQUENCE [LARGE SCALE GENOMIC DNA]</scope>
    <source>
        <strain evidence="11 12">KCTC 22803</strain>
    </source>
</reference>
<comment type="function">
    <text evidence="2 8">Synthesizes alpha-1,4-glucan chains using ADP-glucose.</text>
</comment>
<evidence type="ECO:0000313" key="11">
    <source>
        <dbReference type="EMBL" id="WCR07049.1"/>
    </source>
</evidence>
<dbReference type="RefSeq" id="WP_271883708.1">
    <property type="nucleotide sequence ID" value="NZ_CP067136.1"/>
</dbReference>
<comment type="catalytic activity">
    <reaction evidence="1 8">
        <text>[(1-&gt;4)-alpha-D-glucosyl](n) + ADP-alpha-D-glucose = [(1-&gt;4)-alpha-D-glucosyl](n+1) + ADP + H(+)</text>
        <dbReference type="Rhea" id="RHEA:18189"/>
        <dbReference type="Rhea" id="RHEA-COMP:9584"/>
        <dbReference type="Rhea" id="RHEA-COMP:9587"/>
        <dbReference type="ChEBI" id="CHEBI:15378"/>
        <dbReference type="ChEBI" id="CHEBI:15444"/>
        <dbReference type="ChEBI" id="CHEBI:57498"/>
        <dbReference type="ChEBI" id="CHEBI:456216"/>
        <dbReference type="EC" id="2.4.1.21"/>
    </reaction>
</comment>
<dbReference type="EMBL" id="CP067136">
    <property type="protein sequence ID" value="WCR07049.1"/>
    <property type="molecule type" value="Genomic_DNA"/>
</dbReference>
<name>A0ABY7SJ84_9RHOB</name>
<evidence type="ECO:0000259" key="9">
    <source>
        <dbReference type="Pfam" id="PF00534"/>
    </source>
</evidence>
<feature type="domain" description="Glycosyl transferase family 1" evidence="9">
    <location>
        <begin position="287"/>
        <end position="447"/>
    </location>
</feature>
<dbReference type="GO" id="GO:0009011">
    <property type="term" value="F:alpha-1,4-glucan glucosyltransferase (ADP-glucose donor) activity"/>
    <property type="evidence" value="ECO:0007669"/>
    <property type="project" value="UniProtKB-EC"/>
</dbReference>
<gene>
    <name evidence="8 11" type="primary">glgA</name>
    <name evidence="11" type="ORF">JHX87_16560</name>
</gene>
<keyword evidence="7 8" id="KW-0320">Glycogen biosynthesis</keyword>
<proteinExistence type="inferred from homology"/>
<evidence type="ECO:0000313" key="12">
    <source>
        <dbReference type="Proteomes" id="UP001219349"/>
    </source>
</evidence>
<accession>A0ABY7SJ84</accession>
<sequence length="474" mass="50394">MQVLSVTSECVPLIKTGGLADVAGALPGALAPFGVTMRTLLPGYPVVMGMVKDARPVARFDNCFGGPADLLAATVAGLDLLILDAPHLYDRPAGPYLNQSGVDWVDNPERFAALSWAASEIANGAIKDWQPDLVHAHDWQGGLAPYYIARSGAAGRVRTVLTIHNIAFQGLAPASKIAALRLDPADFHADALEYWGQISALKAGLVFADKLTTVSPTYAEELMTPEFGMGLQGVLRDRRADFTGILNGIDDEVWSPASDAEVKTYKAPKGKGPNKQRLREEFGLAEAGGPLCVVVSRLTEQKGLDLLLQALPTLIGRGGQLALLGSGDPWLEDAFRRAAGPNVGIRIGYDEALSHRMIAGGDAILVPSRFEPCGLTQLYGLRYGTLPLVALTGGLADTVIPATPASIGAQVATGVQFYPVSAEALSNALNKLCDLYEQPESWAKMQRNAMGQAVGWDQSAARYAALYDSLMTKR</sequence>
<dbReference type="Proteomes" id="UP001219349">
    <property type="component" value="Chromosome"/>
</dbReference>
<feature type="binding site" evidence="8">
    <location>
        <position position="15"/>
    </location>
    <ligand>
        <name>ADP-alpha-D-glucose</name>
        <dbReference type="ChEBI" id="CHEBI:57498"/>
    </ligand>
</feature>
<evidence type="ECO:0000256" key="4">
    <source>
        <dbReference type="ARBA" id="ARBA00010281"/>
    </source>
</evidence>
<keyword evidence="5 8" id="KW-0328">Glycosyltransferase</keyword>
<comment type="pathway">
    <text evidence="3 8">Glycan biosynthesis; glycogen biosynthesis.</text>
</comment>
<protein>
    <recommendedName>
        <fullName evidence="8">Glycogen synthase</fullName>
        <ecNumber evidence="8">2.4.1.21</ecNumber>
    </recommendedName>
    <alternativeName>
        <fullName evidence="8">Starch [bacterial glycogen] synthase</fullName>
    </alternativeName>
</protein>
<dbReference type="InterPro" id="IPR013534">
    <property type="entry name" value="Starch_synth_cat_dom"/>
</dbReference>
<evidence type="ECO:0000256" key="3">
    <source>
        <dbReference type="ARBA" id="ARBA00004964"/>
    </source>
</evidence>
<evidence type="ECO:0000256" key="6">
    <source>
        <dbReference type="ARBA" id="ARBA00022679"/>
    </source>
</evidence>
<dbReference type="InterPro" id="IPR001296">
    <property type="entry name" value="Glyco_trans_1"/>
</dbReference>
<keyword evidence="12" id="KW-1185">Reference proteome</keyword>
<dbReference type="Pfam" id="PF00534">
    <property type="entry name" value="Glycos_transf_1"/>
    <property type="match status" value="1"/>
</dbReference>
<organism evidence="11 12">
    <name type="scientific">Paracoccus fistulariae</name>
    <dbReference type="NCBI Taxonomy" id="658446"/>
    <lineage>
        <taxon>Bacteria</taxon>
        <taxon>Pseudomonadati</taxon>
        <taxon>Pseudomonadota</taxon>
        <taxon>Alphaproteobacteria</taxon>
        <taxon>Rhodobacterales</taxon>
        <taxon>Paracoccaceae</taxon>
        <taxon>Paracoccus</taxon>
    </lineage>
</organism>
<evidence type="ECO:0000256" key="1">
    <source>
        <dbReference type="ARBA" id="ARBA00001478"/>
    </source>
</evidence>